<dbReference type="PANTHER" id="PTHR39967">
    <property type="match status" value="1"/>
</dbReference>
<reference evidence="1" key="1">
    <citation type="submission" date="2024-03" db="EMBL/GenBank/DDBJ databases">
        <title>Complete genome sequence of Sulfurisphaera javensis strain KD-1.</title>
        <authorList>
            <person name="Sakai H."/>
            <person name="Nur N."/>
            <person name="Suwanto A."/>
            <person name="Kurosawa N."/>
        </authorList>
    </citation>
    <scope>NUCLEOTIDE SEQUENCE</scope>
    <source>
        <strain evidence="1">KD-1</strain>
    </source>
</reference>
<dbReference type="EMBL" id="AP031322">
    <property type="protein sequence ID" value="BFH73826.1"/>
    <property type="molecule type" value="Genomic_DNA"/>
</dbReference>
<protein>
    <recommendedName>
        <fullName evidence="2">Transposase</fullName>
    </recommendedName>
</protein>
<accession>A0AAT9GSI1</accession>
<proteinExistence type="predicted"/>
<evidence type="ECO:0000313" key="1">
    <source>
        <dbReference type="EMBL" id="BFH73826.1"/>
    </source>
</evidence>
<organism evidence="1">
    <name type="scientific">Sulfurisphaera javensis</name>
    <dbReference type="NCBI Taxonomy" id="2049879"/>
    <lineage>
        <taxon>Archaea</taxon>
        <taxon>Thermoproteota</taxon>
        <taxon>Thermoprotei</taxon>
        <taxon>Sulfolobales</taxon>
        <taxon>Sulfolobaceae</taxon>
        <taxon>Sulfurisphaera</taxon>
    </lineage>
</organism>
<dbReference type="AlphaFoldDB" id="A0AAT9GSI1"/>
<dbReference type="KEGG" id="sjv:SJAV_17700"/>
<dbReference type="PANTHER" id="PTHR39967:SF1">
    <property type="entry name" value="ISH14-TYPE TRANSPOSASE HSIRS44"/>
    <property type="match status" value="1"/>
</dbReference>
<name>A0AAT9GSI1_9CREN</name>
<gene>
    <name evidence="1" type="ORF">SJAV_17700</name>
</gene>
<evidence type="ECO:0008006" key="2">
    <source>
        <dbReference type="Google" id="ProtNLM"/>
    </source>
</evidence>
<sequence length="134" mass="15936">MLVNGLIYYLWVVRDVNTGFVPFFMITEARSGLDVIVLVNNMRRIKIKILDKELDDYYIHDGLPAYNYFSLLKVKHEHVRFGKRNVVEQVFRSVKHRLSVMDFHFPWNSSKTSLKAWFGSFLLIFNLTLSVYKR</sequence>